<dbReference type="AlphaFoldDB" id="A0A1T5AT98"/>
<evidence type="ECO:0000313" key="3">
    <source>
        <dbReference type="EMBL" id="SKB38234.1"/>
    </source>
</evidence>
<dbReference type="Pfam" id="PF13635">
    <property type="entry name" value="DUF4143"/>
    <property type="match status" value="1"/>
</dbReference>
<reference evidence="4" key="1">
    <citation type="submission" date="2017-02" db="EMBL/GenBank/DDBJ databases">
        <authorList>
            <person name="Varghese N."/>
            <person name="Submissions S."/>
        </authorList>
    </citation>
    <scope>NUCLEOTIDE SEQUENCE [LARGE SCALE GENOMIC DNA]</scope>
    <source>
        <strain evidence="4">ATCC 35199</strain>
    </source>
</reference>
<dbReference type="SUPFAM" id="SSF52540">
    <property type="entry name" value="P-loop containing nucleoside triphosphate hydrolases"/>
    <property type="match status" value="1"/>
</dbReference>
<sequence>MIKRELYLNKIRPFIDSDLIKVIIGIRRCGKSVLMKQIISEIKEKHVDDAHIIYLNFEDLQFSFIENEMDLYRCIKDKIQDEGKYYLLFDEIQNVNNFEKAINSFRATLNCSIFLTGSNGKLLSGELATHLSGRYVSFRIMPFSFKEMCKVKDISKDRVSEKDFMEYLNFGGMPQRFLMETESQVKIYLRDLYDSIVLRDIVLRSKVSDVDILNRIVEYMVMNTSQTFSAKSISAYFESISRKVSMDTIYQYLEHITNSLIFNKVMRYDIRGKKILTRSDKFYLSDLGFAKINNTGFKTEIGALIENVVYNELINRGYEVYVGKTVKGEIDFIVMNDGEKSYYQALYLLADEKVIDREFGAYESVRDNFPKYVLSMDKLDFSRDGIVHKNILDFLLED</sequence>
<dbReference type="InterPro" id="IPR041682">
    <property type="entry name" value="AAA_14"/>
</dbReference>
<dbReference type="RefSeq" id="WP_079589087.1">
    <property type="nucleotide sequence ID" value="NZ_FUYN01000002.1"/>
</dbReference>
<name>A0A1T5AT98_9FIRM</name>
<accession>A0A1T5AT98</accession>
<organism evidence="3 4">
    <name type="scientific">Acetoanaerobium noterae</name>
    <dbReference type="NCBI Taxonomy" id="745369"/>
    <lineage>
        <taxon>Bacteria</taxon>
        <taxon>Bacillati</taxon>
        <taxon>Bacillota</taxon>
        <taxon>Clostridia</taxon>
        <taxon>Peptostreptococcales</taxon>
        <taxon>Filifactoraceae</taxon>
        <taxon>Acetoanaerobium</taxon>
    </lineage>
</organism>
<evidence type="ECO:0000313" key="4">
    <source>
        <dbReference type="Proteomes" id="UP000243406"/>
    </source>
</evidence>
<evidence type="ECO:0008006" key="5">
    <source>
        <dbReference type="Google" id="ProtNLM"/>
    </source>
</evidence>
<dbReference type="InterPro" id="IPR027417">
    <property type="entry name" value="P-loop_NTPase"/>
</dbReference>
<dbReference type="EMBL" id="FUYN01000002">
    <property type="protein sequence ID" value="SKB38234.1"/>
    <property type="molecule type" value="Genomic_DNA"/>
</dbReference>
<evidence type="ECO:0000259" key="1">
    <source>
        <dbReference type="Pfam" id="PF13173"/>
    </source>
</evidence>
<dbReference type="OrthoDB" id="9801684at2"/>
<dbReference type="InterPro" id="IPR025420">
    <property type="entry name" value="DUF4143"/>
</dbReference>
<gene>
    <name evidence="3" type="ORF">SAMN02745120_1175</name>
</gene>
<keyword evidence="4" id="KW-1185">Reference proteome</keyword>
<feature type="domain" description="AAA" evidence="1">
    <location>
        <begin position="20"/>
        <end position="149"/>
    </location>
</feature>
<protein>
    <recommendedName>
        <fullName evidence="5">AAA+ ATPase domain-containing protein</fullName>
    </recommendedName>
</protein>
<dbReference type="Gene3D" id="3.40.50.300">
    <property type="entry name" value="P-loop containing nucleotide triphosphate hydrolases"/>
    <property type="match status" value="1"/>
</dbReference>
<dbReference type="Proteomes" id="UP000243406">
    <property type="component" value="Unassembled WGS sequence"/>
</dbReference>
<proteinExistence type="predicted"/>
<dbReference type="Pfam" id="PF13173">
    <property type="entry name" value="AAA_14"/>
    <property type="match status" value="1"/>
</dbReference>
<feature type="domain" description="DUF4143" evidence="2">
    <location>
        <begin position="199"/>
        <end position="339"/>
    </location>
</feature>
<evidence type="ECO:0000259" key="2">
    <source>
        <dbReference type="Pfam" id="PF13635"/>
    </source>
</evidence>
<dbReference type="PANTHER" id="PTHR33295:SF20">
    <property type="entry name" value="ATPASE"/>
    <property type="match status" value="1"/>
</dbReference>
<dbReference type="PANTHER" id="PTHR33295">
    <property type="entry name" value="ATPASE"/>
    <property type="match status" value="1"/>
</dbReference>